<accession>A0A9P1III0</accession>
<feature type="transmembrane region" description="Helical" evidence="6">
    <location>
        <begin position="60"/>
        <end position="81"/>
    </location>
</feature>
<dbReference type="Proteomes" id="UP001152747">
    <property type="component" value="Unassembled WGS sequence"/>
</dbReference>
<keyword evidence="5 6" id="KW-0472">Membrane</keyword>
<comment type="caution">
    <text evidence="6">Lacks conserved residue(s) required for the propagation of feature annotation.</text>
</comment>
<dbReference type="EMBL" id="CANHGI010000003">
    <property type="protein sequence ID" value="CAI5445503.1"/>
    <property type="molecule type" value="Genomic_DNA"/>
</dbReference>
<dbReference type="InterPro" id="IPR000609">
    <property type="entry name" value="7TM_GPCR_serpentine_rcpt_Srg"/>
</dbReference>
<dbReference type="AlphaFoldDB" id="A0A9P1III0"/>
<reference evidence="7" key="1">
    <citation type="submission" date="2022-11" db="EMBL/GenBank/DDBJ databases">
        <authorList>
            <person name="Kikuchi T."/>
        </authorList>
    </citation>
    <scope>NUCLEOTIDE SEQUENCE</scope>
    <source>
        <strain evidence="7">PS1010</strain>
    </source>
</reference>
<comment type="subcellular location">
    <subcellularLocation>
        <location evidence="1">Membrane</location>
        <topology evidence="1">Multi-pass membrane protein</topology>
    </subcellularLocation>
</comment>
<protein>
    <recommendedName>
        <fullName evidence="6">Serpentine receptor class gamma</fullName>
    </recommendedName>
</protein>
<comment type="similarity">
    <text evidence="2 6">Belongs to the nematode receptor-like protein srg family.</text>
</comment>
<dbReference type="PANTHER" id="PTHR31627:SF13">
    <property type="entry name" value="SERPENTINE RECEPTOR CLASS GAMMA-1-RELATED"/>
    <property type="match status" value="1"/>
</dbReference>
<dbReference type="GO" id="GO:0007606">
    <property type="term" value="P:sensory perception of chemical stimulus"/>
    <property type="evidence" value="ECO:0007669"/>
    <property type="project" value="UniProtKB-UniRule"/>
</dbReference>
<evidence type="ECO:0000256" key="3">
    <source>
        <dbReference type="ARBA" id="ARBA00022692"/>
    </source>
</evidence>
<keyword evidence="4 6" id="KW-1133">Transmembrane helix</keyword>
<organism evidence="7 8">
    <name type="scientific">Caenorhabditis angaria</name>
    <dbReference type="NCBI Taxonomy" id="860376"/>
    <lineage>
        <taxon>Eukaryota</taxon>
        <taxon>Metazoa</taxon>
        <taxon>Ecdysozoa</taxon>
        <taxon>Nematoda</taxon>
        <taxon>Chromadorea</taxon>
        <taxon>Rhabditida</taxon>
        <taxon>Rhabditina</taxon>
        <taxon>Rhabditomorpha</taxon>
        <taxon>Rhabditoidea</taxon>
        <taxon>Rhabditidae</taxon>
        <taxon>Peloderinae</taxon>
        <taxon>Caenorhabditis</taxon>
    </lineage>
</organism>
<evidence type="ECO:0000256" key="4">
    <source>
        <dbReference type="ARBA" id="ARBA00022989"/>
    </source>
</evidence>
<dbReference type="PANTHER" id="PTHR31627">
    <property type="entry name" value="SERPENTINE RECEPTOR CLASS GAMMA-RELATED"/>
    <property type="match status" value="1"/>
</dbReference>
<dbReference type="OrthoDB" id="5821903at2759"/>
<evidence type="ECO:0000313" key="8">
    <source>
        <dbReference type="Proteomes" id="UP001152747"/>
    </source>
</evidence>
<name>A0A9P1III0_9PELO</name>
<dbReference type="PRINTS" id="PR00698">
    <property type="entry name" value="TMPROTEINSRG"/>
</dbReference>
<evidence type="ECO:0000256" key="1">
    <source>
        <dbReference type="ARBA" id="ARBA00004141"/>
    </source>
</evidence>
<dbReference type="GO" id="GO:0004888">
    <property type="term" value="F:transmembrane signaling receptor activity"/>
    <property type="evidence" value="ECO:0007669"/>
    <property type="project" value="InterPro"/>
</dbReference>
<evidence type="ECO:0000313" key="7">
    <source>
        <dbReference type="EMBL" id="CAI5445503.1"/>
    </source>
</evidence>
<dbReference type="Pfam" id="PF02118">
    <property type="entry name" value="Srg"/>
    <property type="match status" value="1"/>
</dbReference>
<evidence type="ECO:0000256" key="2">
    <source>
        <dbReference type="ARBA" id="ARBA00005692"/>
    </source>
</evidence>
<gene>
    <name evidence="7" type="ORF">CAMP_LOCUS8140</name>
</gene>
<keyword evidence="3 6" id="KW-0812">Transmembrane</keyword>
<proteinExistence type="inferred from homology"/>
<sequence length="153" mass="18084">MSSSSVFVLDRKCDANYDSNVENLKYLAQFAYLAPSAVLQARILWILFWKCRKYYLKHSFYIFFGMDCWTGFILVILDIFFSRIFQYFPQFCIPLTTYFKSNSGFSSIYYPLQNYLHSAQPIIQIFLTTNRMSCVLWPIKYSDVGLKSRILKA</sequence>
<dbReference type="GO" id="GO:0016020">
    <property type="term" value="C:membrane"/>
    <property type="evidence" value="ECO:0007669"/>
    <property type="project" value="UniProtKB-SubCell"/>
</dbReference>
<feature type="transmembrane region" description="Helical" evidence="6">
    <location>
        <begin position="26"/>
        <end position="48"/>
    </location>
</feature>
<dbReference type="InterPro" id="IPR051119">
    <property type="entry name" value="Nematode_SR-like"/>
</dbReference>
<keyword evidence="8" id="KW-1185">Reference proteome</keyword>
<comment type="caution">
    <text evidence="7">The sequence shown here is derived from an EMBL/GenBank/DDBJ whole genome shotgun (WGS) entry which is preliminary data.</text>
</comment>
<evidence type="ECO:0000256" key="6">
    <source>
        <dbReference type="RuleBase" id="RU280813"/>
    </source>
</evidence>
<evidence type="ECO:0000256" key="5">
    <source>
        <dbReference type="ARBA" id="ARBA00023136"/>
    </source>
</evidence>